<reference evidence="13 14" key="1">
    <citation type="journal article" date="2003" name="Proc. Natl. Acad. Sci. U.S.A.">
        <title>Genome sequence of the cyanobacterium Prochlorococcus marinus SS120, a nearly minimal oxyphototrophic genome.</title>
        <authorList>
            <person name="Dufresne A."/>
            <person name="Salanoubat M."/>
            <person name="Partensky F."/>
            <person name="Artiguenave F."/>
            <person name="Axmann I.M."/>
            <person name="Barbe V."/>
            <person name="Duprat S."/>
            <person name="Galperin M.Y."/>
            <person name="Koonin E.V."/>
            <person name="Le Gall F."/>
            <person name="Makarova K.S."/>
            <person name="Ostrowski M."/>
            <person name="Oztas S."/>
            <person name="Robert C."/>
            <person name="Rogozin I.B."/>
            <person name="Scanlan D.J."/>
            <person name="Tandeau de Marsac N."/>
            <person name="Weissenbach J."/>
            <person name="Wincker P."/>
            <person name="Wolf Y.I."/>
            <person name="Hess W.R."/>
        </authorList>
    </citation>
    <scope>NUCLEOTIDE SEQUENCE [LARGE SCALE GENOMIC DNA]</scope>
    <source>
        <strain evidence="14">SARG / CCMP1375 / SS120</strain>
    </source>
</reference>
<dbReference type="KEGG" id="pma:Pro_1016"/>
<comment type="similarity">
    <text evidence="2">Belongs to the uracil-DNA glycosylase (UDG) superfamily. Type 4 (UDGa) family.</text>
</comment>
<feature type="domain" description="Uracil-DNA glycosylase-like" evidence="12">
    <location>
        <begin position="26"/>
        <end position="178"/>
    </location>
</feature>
<evidence type="ECO:0000313" key="14">
    <source>
        <dbReference type="Proteomes" id="UP000001420"/>
    </source>
</evidence>
<dbReference type="eggNOG" id="COG1573">
    <property type="taxonomic scope" value="Bacteria"/>
</dbReference>
<organism evidence="13 14">
    <name type="scientific">Prochlorococcus marinus (strain SARG / CCMP1375 / SS120)</name>
    <dbReference type="NCBI Taxonomy" id="167539"/>
    <lineage>
        <taxon>Bacteria</taxon>
        <taxon>Bacillati</taxon>
        <taxon>Cyanobacteriota</taxon>
        <taxon>Cyanophyceae</taxon>
        <taxon>Synechococcales</taxon>
        <taxon>Prochlorococcaceae</taxon>
        <taxon>Prochlorococcus</taxon>
    </lineage>
</organism>
<dbReference type="Gene3D" id="3.40.470.10">
    <property type="entry name" value="Uracil-DNA glycosylase-like domain"/>
    <property type="match status" value="1"/>
</dbReference>
<evidence type="ECO:0000256" key="11">
    <source>
        <dbReference type="ARBA" id="ARBA00023204"/>
    </source>
</evidence>
<keyword evidence="14" id="KW-1185">Reference proteome</keyword>
<dbReference type="PANTHER" id="PTHR33693">
    <property type="entry name" value="TYPE-5 URACIL-DNA GLYCOSYLASE"/>
    <property type="match status" value="1"/>
</dbReference>
<dbReference type="HOGENOM" id="CLU_044815_1_3_3"/>
<dbReference type="EnsemblBacteria" id="AAQ00061">
    <property type="protein sequence ID" value="AAQ00061"/>
    <property type="gene ID" value="Pro_1016"/>
</dbReference>
<evidence type="ECO:0000256" key="4">
    <source>
        <dbReference type="ARBA" id="ARBA00019403"/>
    </source>
</evidence>
<dbReference type="CDD" id="cd10030">
    <property type="entry name" value="UDG-F4_TTUDGA_SPO1dp_like"/>
    <property type="match status" value="1"/>
</dbReference>
<gene>
    <name evidence="13" type="ordered locus">Pro_1016</name>
</gene>
<keyword evidence="8" id="KW-0378">Hydrolase</keyword>
<keyword evidence="7" id="KW-0227">DNA damage</keyword>
<dbReference type="STRING" id="167539.Pro_1016"/>
<dbReference type="EC" id="3.2.2.27" evidence="3"/>
<evidence type="ECO:0000256" key="9">
    <source>
        <dbReference type="ARBA" id="ARBA00023004"/>
    </source>
</evidence>
<evidence type="ECO:0000256" key="1">
    <source>
        <dbReference type="ARBA" id="ARBA00001400"/>
    </source>
</evidence>
<dbReference type="PANTHER" id="PTHR33693:SF1">
    <property type="entry name" value="TYPE-4 URACIL-DNA GLYCOSYLASE"/>
    <property type="match status" value="1"/>
</dbReference>
<dbReference type="GO" id="GO:0006281">
    <property type="term" value="P:DNA repair"/>
    <property type="evidence" value="ECO:0007669"/>
    <property type="project" value="UniProtKB-KW"/>
</dbReference>
<dbReference type="Proteomes" id="UP000001420">
    <property type="component" value="Chromosome"/>
</dbReference>
<dbReference type="SMART" id="SM00987">
    <property type="entry name" value="UreE_C"/>
    <property type="match status" value="1"/>
</dbReference>
<dbReference type="OrthoDB" id="5290748at2"/>
<evidence type="ECO:0000256" key="2">
    <source>
        <dbReference type="ARBA" id="ARBA00006521"/>
    </source>
</evidence>
<dbReference type="AlphaFoldDB" id="Q7VBS6"/>
<dbReference type="GO" id="GO:0004844">
    <property type="term" value="F:uracil DNA N-glycosylase activity"/>
    <property type="evidence" value="ECO:0007669"/>
    <property type="project" value="UniProtKB-EC"/>
</dbReference>
<keyword evidence="5" id="KW-0004">4Fe-4S</keyword>
<dbReference type="InterPro" id="IPR005273">
    <property type="entry name" value="Ura-DNA_glyco_family4"/>
</dbReference>
<proteinExistence type="inferred from homology"/>
<accession>Q7VBS6</accession>
<evidence type="ECO:0000256" key="10">
    <source>
        <dbReference type="ARBA" id="ARBA00023014"/>
    </source>
</evidence>
<protein>
    <recommendedName>
        <fullName evidence="4">Type-4 uracil-DNA glycosylase</fullName>
        <ecNumber evidence="3">3.2.2.27</ecNumber>
    </recommendedName>
</protein>
<keyword evidence="6" id="KW-0479">Metal-binding</keyword>
<sequence length="202" mass="22792">MNLSNSLHDTRCHSCGLDKDTCRIVVSRGDPTSNLMLIGEAPGAKEDETGIPFVGRSGKLLNILLENEGFDYEKDVFICNLLKSRPPNNRTPTRQEIQNHIPWLYQQIKLVDPLIIVLIGSSALRAILGIKSKISDLRGTWHNWNGIYAMPIFHPSYLLRNPSKTIGGPYNLTCLDLREVNRKLVELQFVPKTTSFKIPMSH</sequence>
<comment type="catalytic activity">
    <reaction evidence="1">
        <text>Hydrolyzes single-stranded DNA or mismatched double-stranded DNA and polynucleotides, releasing free uracil.</text>
        <dbReference type="EC" id="3.2.2.27"/>
    </reaction>
</comment>
<dbReference type="InterPro" id="IPR051536">
    <property type="entry name" value="UDG_Type-4/5"/>
</dbReference>
<keyword evidence="10" id="KW-0411">Iron-sulfur</keyword>
<evidence type="ECO:0000256" key="5">
    <source>
        <dbReference type="ARBA" id="ARBA00022485"/>
    </source>
</evidence>
<evidence type="ECO:0000256" key="7">
    <source>
        <dbReference type="ARBA" id="ARBA00022763"/>
    </source>
</evidence>
<evidence type="ECO:0000256" key="6">
    <source>
        <dbReference type="ARBA" id="ARBA00022723"/>
    </source>
</evidence>
<evidence type="ECO:0000259" key="12">
    <source>
        <dbReference type="SMART" id="SM00986"/>
    </source>
</evidence>
<keyword evidence="11" id="KW-0234">DNA repair</keyword>
<dbReference type="NCBIfam" id="TIGR00758">
    <property type="entry name" value="UDG_fam4"/>
    <property type="match status" value="1"/>
</dbReference>
<dbReference type="GO" id="GO:0051539">
    <property type="term" value="F:4 iron, 4 sulfur cluster binding"/>
    <property type="evidence" value="ECO:0007669"/>
    <property type="project" value="UniProtKB-KW"/>
</dbReference>
<evidence type="ECO:0000313" key="13">
    <source>
        <dbReference type="EMBL" id="AAQ00061.1"/>
    </source>
</evidence>
<dbReference type="SUPFAM" id="SSF52141">
    <property type="entry name" value="Uracil-DNA glycosylase-like"/>
    <property type="match status" value="1"/>
</dbReference>
<dbReference type="GO" id="GO:0046872">
    <property type="term" value="F:metal ion binding"/>
    <property type="evidence" value="ECO:0007669"/>
    <property type="project" value="UniProtKB-KW"/>
</dbReference>
<dbReference type="InterPro" id="IPR036895">
    <property type="entry name" value="Uracil-DNA_glycosylase-like_sf"/>
</dbReference>
<evidence type="ECO:0000256" key="3">
    <source>
        <dbReference type="ARBA" id="ARBA00012030"/>
    </source>
</evidence>
<keyword evidence="9" id="KW-0408">Iron</keyword>
<evidence type="ECO:0000256" key="8">
    <source>
        <dbReference type="ARBA" id="ARBA00022801"/>
    </source>
</evidence>
<dbReference type="InterPro" id="IPR005122">
    <property type="entry name" value="Uracil-DNA_glycosylase-like"/>
</dbReference>
<dbReference type="EMBL" id="AE017126">
    <property type="protein sequence ID" value="AAQ00061.1"/>
    <property type="molecule type" value="Genomic_DNA"/>
</dbReference>
<dbReference type="PATRIC" id="fig|167539.5.peg.1067"/>
<dbReference type="Pfam" id="PF03167">
    <property type="entry name" value="UDG"/>
    <property type="match status" value="1"/>
</dbReference>
<dbReference type="SMART" id="SM00986">
    <property type="entry name" value="UDG"/>
    <property type="match status" value="1"/>
</dbReference>
<name>Q7VBS6_PROMA</name>
<dbReference type="RefSeq" id="WP_011125168.1">
    <property type="nucleotide sequence ID" value="NC_005042.1"/>
</dbReference>